<keyword evidence="2" id="KW-1185">Reference proteome</keyword>
<name>V8PFJ5_OPHHA</name>
<evidence type="ECO:0000313" key="1">
    <source>
        <dbReference type="EMBL" id="ETE72736.1"/>
    </source>
</evidence>
<dbReference type="EMBL" id="AZIM01000184">
    <property type="protein sequence ID" value="ETE72736.1"/>
    <property type="molecule type" value="Genomic_DNA"/>
</dbReference>
<evidence type="ECO:0000313" key="2">
    <source>
        <dbReference type="Proteomes" id="UP000018936"/>
    </source>
</evidence>
<dbReference type="InterPro" id="IPR019651">
    <property type="entry name" value="Glutamate_DH_NAD-spec"/>
</dbReference>
<sequence length="373" mass="41352">MLNFGTGMFYSGKALALHRSGHRILQKHSEERILLISYTLVKRHHTSSVAPKITYEAAVIEKNMQEQLSITKSLLHRFKSTTEEIRIELLKASTGCAEPSNCSLIASNVTLMLALEFLHKVTHHAIVKVLPTQVGISSSRFHFKDAIFNGQNGNIKCATTQVKDQYILLTCSAPFFIQTIGNGSSRRLINDAQYVETCNGTCIFGGLTLGVIEVCRYSNYSTLDFATQVSLGYFLHFGQYHRGNFFRKEVLGVTLVLDLHLGLPSFAHHTERPVLHIGLHRRVIEFAANETLGIKDGIVRIHSHLILGCISDKPFSVRKGNVARCSAVALVVGDNLHFPVLENSDAGVRGAQVNAYGRRFGRHGCRNAIKISL</sequence>
<dbReference type="AlphaFoldDB" id="V8PFJ5"/>
<dbReference type="Proteomes" id="UP000018936">
    <property type="component" value="Unassembled WGS sequence"/>
</dbReference>
<organism evidence="1 2">
    <name type="scientific">Ophiophagus hannah</name>
    <name type="common">King cobra</name>
    <name type="synonym">Naja hannah</name>
    <dbReference type="NCBI Taxonomy" id="8665"/>
    <lineage>
        <taxon>Eukaryota</taxon>
        <taxon>Metazoa</taxon>
        <taxon>Chordata</taxon>
        <taxon>Craniata</taxon>
        <taxon>Vertebrata</taxon>
        <taxon>Euteleostomi</taxon>
        <taxon>Lepidosauria</taxon>
        <taxon>Squamata</taxon>
        <taxon>Bifurcata</taxon>
        <taxon>Unidentata</taxon>
        <taxon>Episquamata</taxon>
        <taxon>Toxicofera</taxon>
        <taxon>Serpentes</taxon>
        <taxon>Colubroidea</taxon>
        <taxon>Elapidae</taxon>
        <taxon>Elapinae</taxon>
        <taxon>Ophiophagus</taxon>
    </lineage>
</organism>
<dbReference type="OrthoDB" id="6780571at2759"/>
<gene>
    <name evidence="1" type="ORF">L345_01432</name>
</gene>
<dbReference type="Pfam" id="PF10712">
    <property type="entry name" value="NAD-GH"/>
    <property type="match status" value="1"/>
</dbReference>
<reference evidence="1 2" key="1">
    <citation type="journal article" date="2013" name="Proc. Natl. Acad. Sci. U.S.A.">
        <title>The king cobra genome reveals dynamic gene evolution and adaptation in the snake venom system.</title>
        <authorList>
            <person name="Vonk F.J."/>
            <person name="Casewell N.R."/>
            <person name="Henkel C.V."/>
            <person name="Heimberg A.M."/>
            <person name="Jansen H.J."/>
            <person name="McCleary R.J."/>
            <person name="Kerkkamp H.M."/>
            <person name="Vos R.A."/>
            <person name="Guerreiro I."/>
            <person name="Calvete J.J."/>
            <person name="Wuster W."/>
            <person name="Woods A.E."/>
            <person name="Logan J.M."/>
            <person name="Harrison R.A."/>
            <person name="Castoe T.A."/>
            <person name="de Koning A.P."/>
            <person name="Pollock D.D."/>
            <person name="Yandell M."/>
            <person name="Calderon D."/>
            <person name="Renjifo C."/>
            <person name="Currier R.B."/>
            <person name="Salgado D."/>
            <person name="Pla D."/>
            <person name="Sanz L."/>
            <person name="Hyder A.S."/>
            <person name="Ribeiro J.M."/>
            <person name="Arntzen J.W."/>
            <person name="van den Thillart G.E."/>
            <person name="Boetzer M."/>
            <person name="Pirovano W."/>
            <person name="Dirks R.P."/>
            <person name="Spaink H.P."/>
            <person name="Duboule D."/>
            <person name="McGlinn E."/>
            <person name="Kini R.M."/>
            <person name="Richardson M.K."/>
        </authorList>
    </citation>
    <scope>NUCLEOTIDE SEQUENCE</scope>
    <source>
        <tissue evidence="1">Blood</tissue>
    </source>
</reference>
<proteinExistence type="predicted"/>
<feature type="non-terminal residue" evidence="1">
    <location>
        <position position="1"/>
    </location>
</feature>
<protein>
    <submittedName>
        <fullName evidence="1">Uncharacterized protein</fullName>
    </submittedName>
</protein>
<comment type="caution">
    <text evidence="1">The sequence shown here is derived from an EMBL/GenBank/DDBJ whole genome shotgun (WGS) entry which is preliminary data.</text>
</comment>
<accession>V8PFJ5</accession>